<evidence type="ECO:0000313" key="11">
    <source>
        <dbReference type="EMBL" id="AKG94506.1"/>
    </source>
</evidence>
<dbReference type="Pfam" id="PF12236">
    <property type="entry name" value="Head-tail_con"/>
    <property type="match status" value="1"/>
</dbReference>
<evidence type="ECO:0000256" key="9">
    <source>
        <dbReference type="ARBA" id="ARBA00023219"/>
    </source>
</evidence>
<dbReference type="KEGG" id="vg:26520555"/>
<evidence type="ECO:0000256" key="7">
    <source>
        <dbReference type="ARBA" id="ARBA00022950"/>
    </source>
</evidence>
<dbReference type="InterPro" id="IPR020991">
    <property type="entry name" value="Connector_podovirus"/>
</dbReference>
<evidence type="ECO:0000256" key="4">
    <source>
        <dbReference type="ARBA" id="ARBA00022595"/>
    </source>
</evidence>
<organism evidence="11 12">
    <name type="scientific">Delftia phage IME-DE1</name>
    <dbReference type="NCBI Taxonomy" id="1647385"/>
    <lineage>
        <taxon>Viruses</taxon>
        <taxon>Duplodnaviria</taxon>
        <taxon>Heunggongvirae</taxon>
        <taxon>Uroviricota</taxon>
        <taxon>Caudoviricetes</taxon>
        <taxon>Autographivirales</taxon>
        <taxon>Autotranscriptaviridae</taxon>
        <taxon>Piedvirus</taxon>
        <taxon>Piedvirus IMEDE1</taxon>
    </lineage>
</organism>
<dbReference type="OrthoDB" id="5112at10239"/>
<evidence type="ECO:0000256" key="1">
    <source>
        <dbReference type="ARBA" id="ARBA00003421"/>
    </source>
</evidence>
<keyword evidence="6" id="KW-0946">Virion</keyword>
<dbReference type="GO" id="GO:0099002">
    <property type="term" value="P:symbiont genome ejection through host cell envelope, short tail mechanism"/>
    <property type="evidence" value="ECO:0007669"/>
    <property type="project" value="UniProtKB-KW"/>
</dbReference>
<keyword evidence="9" id="KW-0231">Viral genome packaging</keyword>
<dbReference type="GeneID" id="26520555"/>
<dbReference type="EMBL" id="KR153873">
    <property type="protein sequence ID" value="AKG94506.1"/>
    <property type="molecule type" value="Genomic_DNA"/>
</dbReference>
<evidence type="ECO:0000256" key="5">
    <source>
        <dbReference type="ARBA" id="ARBA00022612"/>
    </source>
</evidence>
<evidence type="ECO:0000256" key="6">
    <source>
        <dbReference type="ARBA" id="ARBA00022844"/>
    </source>
</evidence>
<dbReference type="Proteomes" id="UP000201918">
    <property type="component" value="Segment"/>
</dbReference>
<keyword evidence="7" id="KW-0118">Viral capsid assembly</keyword>
<keyword evidence="10" id="KW-1160">Virus entry into host cell</keyword>
<comment type="subcellular location">
    <subcellularLocation>
        <location evidence="2">Virion</location>
    </subcellularLocation>
</comment>
<evidence type="ECO:0000313" key="12">
    <source>
        <dbReference type="Proteomes" id="UP000201918"/>
    </source>
</evidence>
<evidence type="ECO:0000256" key="2">
    <source>
        <dbReference type="ARBA" id="ARBA00004328"/>
    </source>
</evidence>
<keyword evidence="8" id="KW-1171">Viral genome ejection through host cell envelope</keyword>
<dbReference type="GO" id="GO:0044423">
    <property type="term" value="C:virion component"/>
    <property type="evidence" value="ECO:0007669"/>
    <property type="project" value="UniProtKB-KW"/>
</dbReference>
<keyword evidence="4" id="KW-1162">Viral penetration into host cytoplasm</keyword>
<protein>
    <submittedName>
        <fullName evidence="11">Collar/head-to-tail joining protein</fullName>
    </submittedName>
</protein>
<keyword evidence="3" id="KW-1244">Viral short tail ejection system</keyword>
<evidence type="ECO:0000256" key="3">
    <source>
        <dbReference type="ARBA" id="ARBA00022470"/>
    </source>
</evidence>
<proteinExistence type="predicted"/>
<keyword evidence="5" id="KW-1188">Viral release from host cell</keyword>
<accession>A0A0F7INI4</accession>
<comment type="function">
    <text evidence="1">Forms the portal vertex of the capsid. This portal plays critical roles in head assembly, genome packaging, neck/tail attachment, and genome ejection. The portal protein multimerizes as a single ring-shaped homododecamer arranged around a central channel.</text>
</comment>
<evidence type="ECO:0000256" key="8">
    <source>
        <dbReference type="ARBA" id="ARBA00023009"/>
    </source>
</evidence>
<name>A0A0F7INI4_9CAUD</name>
<evidence type="ECO:0000256" key="10">
    <source>
        <dbReference type="ARBA" id="ARBA00023296"/>
    </source>
</evidence>
<keyword evidence="12" id="KW-1185">Reference proteome</keyword>
<reference evidence="11 12" key="1">
    <citation type="submission" date="2015-04" db="EMBL/GenBank/DDBJ databases">
        <title>Isolation and genomic analysis of Delftia bacteriophage IME-DE1.</title>
        <authorList>
            <person name="Kang H."/>
        </authorList>
    </citation>
    <scope>NUCLEOTIDE SEQUENCE [LARGE SCALE GENOMIC DNA]</scope>
</reference>
<sequence>MAEAGDKSGLAVEGAKAVYDRLVNDRAPYITRAEKNAQYTVPSVFPKESDNGSTNFVTPYQSVGARGLNNLASKLLLSLFPVGEPFFKLNINEFALKQVGDPEVLQQAQIGLSLVERVAMRYIEGAGFRPTVFELAKQLLVAGNGLLYLPPQEQKVKLYKLQAYVVERDTLGGVIQTVTKDTMAAVNLPEDIRDALGIEVDKDPSAKVDIYTHCYRDSESDQWLAYQEVNGNIVESTRNTFPKDANPFIPVRLYKVDGESYGRSFVEEYLGDLVSLENLSQSIVEFAQAASKVLFLVAPQGQTSARRLTRAPNGGFVAGRKEDISVFQLEKYNDFQVAKSTADGIESRLASPSC</sequence>
<dbReference type="RefSeq" id="YP_009191826.1">
    <property type="nucleotide sequence ID" value="NC_028702.1"/>
</dbReference>